<accession>A0A318ZCU9</accession>
<proteinExistence type="predicted"/>
<dbReference type="OrthoDB" id="2349068at2759"/>
<dbReference type="EMBL" id="KZ821251">
    <property type="protein sequence ID" value="PYH42463.1"/>
    <property type="molecule type" value="Genomic_DNA"/>
</dbReference>
<sequence>MSGFATSPLATAVTRAGGLGYIGFLTDRAVLESHLQIARQESTTFSSPDPVVSGLALGWAYSTRSKALLISWQLSEREQEQDCRVGAL</sequence>
<dbReference type="RefSeq" id="XP_025428445.1">
    <property type="nucleotide sequence ID" value="XM_025575660.1"/>
</dbReference>
<evidence type="ECO:0000313" key="2">
    <source>
        <dbReference type="Proteomes" id="UP000248349"/>
    </source>
</evidence>
<dbReference type="Proteomes" id="UP000248349">
    <property type="component" value="Unassembled WGS sequence"/>
</dbReference>
<keyword evidence="2" id="KW-1185">Reference proteome</keyword>
<name>A0A318ZCU9_9EURO</name>
<dbReference type="GeneID" id="37076888"/>
<protein>
    <submittedName>
        <fullName evidence="1">Uncharacterized protein</fullName>
    </submittedName>
</protein>
<gene>
    <name evidence="1" type="ORF">BP01DRAFT_359360</name>
</gene>
<evidence type="ECO:0000313" key="1">
    <source>
        <dbReference type="EMBL" id="PYH42463.1"/>
    </source>
</evidence>
<dbReference type="AlphaFoldDB" id="A0A318ZCU9"/>
<organism evidence="1 2">
    <name type="scientific">Aspergillus saccharolyticus JOP 1030-1</name>
    <dbReference type="NCBI Taxonomy" id="1450539"/>
    <lineage>
        <taxon>Eukaryota</taxon>
        <taxon>Fungi</taxon>
        <taxon>Dikarya</taxon>
        <taxon>Ascomycota</taxon>
        <taxon>Pezizomycotina</taxon>
        <taxon>Eurotiomycetes</taxon>
        <taxon>Eurotiomycetidae</taxon>
        <taxon>Eurotiales</taxon>
        <taxon>Aspergillaceae</taxon>
        <taxon>Aspergillus</taxon>
        <taxon>Aspergillus subgen. Circumdati</taxon>
    </lineage>
</organism>
<reference evidence="1 2" key="1">
    <citation type="submission" date="2016-12" db="EMBL/GenBank/DDBJ databases">
        <title>The genomes of Aspergillus section Nigri reveals drivers in fungal speciation.</title>
        <authorList>
            <consortium name="DOE Joint Genome Institute"/>
            <person name="Vesth T.C."/>
            <person name="Nybo J."/>
            <person name="Theobald S."/>
            <person name="Brandl J."/>
            <person name="Frisvad J.C."/>
            <person name="Nielsen K.F."/>
            <person name="Lyhne E.K."/>
            <person name="Kogle M.E."/>
            <person name="Kuo A."/>
            <person name="Riley R."/>
            <person name="Clum A."/>
            <person name="Nolan M."/>
            <person name="Lipzen A."/>
            <person name="Salamov A."/>
            <person name="Henrissat B."/>
            <person name="Wiebenga A."/>
            <person name="De Vries R.P."/>
            <person name="Grigoriev I.V."/>
            <person name="Mortensen U.H."/>
            <person name="Andersen M.R."/>
            <person name="Baker S.E."/>
        </authorList>
    </citation>
    <scope>NUCLEOTIDE SEQUENCE [LARGE SCALE GENOMIC DNA]</scope>
    <source>
        <strain evidence="1 2">JOP 1030-1</strain>
    </source>
</reference>